<name>A0A803L3I7_CHEQI</name>
<dbReference type="PANTHER" id="PTHR32161">
    <property type="entry name" value="DPP6 N-TERMINAL DOMAIN-LIKE PROTEIN"/>
    <property type="match status" value="1"/>
</dbReference>
<feature type="compositionally biased region" description="Basic and acidic residues" evidence="1">
    <location>
        <begin position="89"/>
        <end position="112"/>
    </location>
</feature>
<evidence type="ECO:0000313" key="3">
    <source>
        <dbReference type="Proteomes" id="UP000596660"/>
    </source>
</evidence>
<protein>
    <submittedName>
        <fullName evidence="2">Uncharacterized protein</fullName>
    </submittedName>
</protein>
<dbReference type="Gramene" id="AUR62006426-RA">
    <property type="protein sequence ID" value="AUR62006426-RA:cds"/>
    <property type="gene ID" value="AUR62006426"/>
</dbReference>
<dbReference type="Proteomes" id="UP000596660">
    <property type="component" value="Unplaced"/>
</dbReference>
<reference evidence="2" key="2">
    <citation type="submission" date="2021-03" db="UniProtKB">
        <authorList>
            <consortium name="EnsemblPlants"/>
        </authorList>
    </citation>
    <scope>IDENTIFICATION</scope>
</reference>
<dbReference type="AlphaFoldDB" id="A0A803L3I7"/>
<feature type="region of interest" description="Disordered" evidence="1">
    <location>
        <begin position="87"/>
        <end position="112"/>
    </location>
</feature>
<organism evidence="2 3">
    <name type="scientific">Chenopodium quinoa</name>
    <name type="common">Quinoa</name>
    <dbReference type="NCBI Taxonomy" id="63459"/>
    <lineage>
        <taxon>Eukaryota</taxon>
        <taxon>Viridiplantae</taxon>
        <taxon>Streptophyta</taxon>
        <taxon>Embryophyta</taxon>
        <taxon>Tracheophyta</taxon>
        <taxon>Spermatophyta</taxon>
        <taxon>Magnoliopsida</taxon>
        <taxon>eudicotyledons</taxon>
        <taxon>Gunneridae</taxon>
        <taxon>Pentapetalae</taxon>
        <taxon>Caryophyllales</taxon>
        <taxon>Chenopodiaceae</taxon>
        <taxon>Chenopodioideae</taxon>
        <taxon>Atripliceae</taxon>
        <taxon>Chenopodium</taxon>
    </lineage>
</organism>
<dbReference type="SUPFAM" id="SSF82171">
    <property type="entry name" value="DPP6 N-terminal domain-like"/>
    <property type="match status" value="1"/>
</dbReference>
<dbReference type="OMA" id="SREDEQH"/>
<sequence>MDIETHGPYGLNRDPNWKLVLDDKESVKEVIIYVRNDSGLASGINFVVADHNGNLTNQRLGYTDITNTYPTTSNRIILHSGEYLTQGPKVEEKKENKVEENSEEKMEEKKTEKIQVIDTEEKRGSLAFFATYRPPVPLDIYSANYPPMSARDEELMTDGKSYNYNGQVIPPTALKTILQRPLLRDLGTDHDVDSGSLSGMIFVSERTQNLETLHIAILFRDKEPKVQVFNFAQVYDTFKGVRMEDSGCIAGNYLNRIQNVIMGIDYECWLVVKNGPNIILKTDVEGNQVPKKDSELVTADYKLLEKNAKAMSILQQAIGQADMSPSVSPDGKRIAVATFQIKAAGWDGEIEDLRTSICVMDIEEPLNREFVVIDGGWPTWGSNDVLYFHRNVDKVKIEKRWGVFRVHLHEGPTSVTRVTPEDINNKGGIKRIGYHRCHSDKVNTVNDKNVVVKVIDSGYSRIGGMFAGHVNHPCFSPDGRSLVLTADLAGVSCDPVSMPLFVHSVRPYGDIFIIDIDPDDIYKNSNVKRFTRVTHSRYENATATWTMVSSKDLHTKWKVNIAGTDVKMYSPKCPFVHQSEAESFHMTGHLLLQAKRCC</sequence>
<dbReference type="PANTHER" id="PTHR32161:SF21">
    <property type="entry name" value="OS03G0314500 PROTEIN"/>
    <property type="match status" value="1"/>
</dbReference>
<keyword evidence="3" id="KW-1185">Reference proteome</keyword>
<proteinExistence type="predicted"/>
<evidence type="ECO:0000313" key="2">
    <source>
        <dbReference type="EnsemblPlants" id="AUR62006426-RA:cds"/>
    </source>
</evidence>
<dbReference type="EnsemblPlants" id="AUR62006426-RA">
    <property type="protein sequence ID" value="AUR62006426-RA:cds"/>
    <property type="gene ID" value="AUR62006426"/>
</dbReference>
<reference evidence="2" key="1">
    <citation type="journal article" date="2017" name="Nature">
        <title>The genome of Chenopodium quinoa.</title>
        <authorList>
            <person name="Jarvis D.E."/>
            <person name="Ho Y.S."/>
            <person name="Lightfoot D.J."/>
            <person name="Schmoeckel S.M."/>
            <person name="Li B."/>
            <person name="Borm T.J.A."/>
            <person name="Ohyanagi H."/>
            <person name="Mineta K."/>
            <person name="Michell C.T."/>
            <person name="Saber N."/>
            <person name="Kharbatia N.M."/>
            <person name="Rupper R.R."/>
            <person name="Sharp A.R."/>
            <person name="Dally N."/>
            <person name="Boughton B.A."/>
            <person name="Woo Y.H."/>
            <person name="Gao G."/>
            <person name="Schijlen E.G.W.M."/>
            <person name="Guo X."/>
            <person name="Momin A.A."/>
            <person name="Negrao S."/>
            <person name="Al-Babili S."/>
            <person name="Gehring C."/>
            <person name="Roessner U."/>
            <person name="Jung C."/>
            <person name="Murphy K."/>
            <person name="Arold S.T."/>
            <person name="Gojobori T."/>
            <person name="van der Linden C.G."/>
            <person name="van Loo E.N."/>
            <person name="Jellen E.N."/>
            <person name="Maughan P.J."/>
            <person name="Tester M."/>
        </authorList>
    </citation>
    <scope>NUCLEOTIDE SEQUENCE [LARGE SCALE GENOMIC DNA]</scope>
    <source>
        <strain evidence="2">cv. PI 614886</strain>
    </source>
</reference>
<dbReference type="Pfam" id="PF07676">
    <property type="entry name" value="PD40"/>
    <property type="match status" value="1"/>
</dbReference>
<dbReference type="InterPro" id="IPR011659">
    <property type="entry name" value="WD40"/>
</dbReference>
<evidence type="ECO:0000256" key="1">
    <source>
        <dbReference type="SAM" id="MobiDB-lite"/>
    </source>
</evidence>
<accession>A0A803L3I7</accession>